<proteinExistence type="predicted"/>
<evidence type="ECO:0000313" key="2">
    <source>
        <dbReference type="EMBL" id="MCP9610852.1"/>
    </source>
</evidence>
<feature type="chain" id="PRO_5046979015" evidence="1">
    <location>
        <begin position="31"/>
        <end position="226"/>
    </location>
</feature>
<organism evidence="2 3">
    <name type="scientific">Coprobacter tertius</name>
    <dbReference type="NCBI Taxonomy" id="2944915"/>
    <lineage>
        <taxon>Bacteria</taxon>
        <taxon>Pseudomonadati</taxon>
        <taxon>Bacteroidota</taxon>
        <taxon>Bacteroidia</taxon>
        <taxon>Bacteroidales</taxon>
        <taxon>Barnesiellaceae</taxon>
        <taxon>Coprobacter</taxon>
    </lineage>
</organism>
<feature type="signal peptide" evidence="1">
    <location>
        <begin position="1"/>
        <end position="30"/>
    </location>
</feature>
<keyword evidence="1" id="KW-0732">Signal</keyword>
<protein>
    <submittedName>
        <fullName evidence="2">DUF1566 domain-containing protein</fullName>
    </submittedName>
</protein>
<name>A0ABT1MDY9_9BACT</name>
<keyword evidence="3" id="KW-1185">Reference proteome</keyword>
<sequence>MKRKEMNKILYRICLCAAALYAGGFTGASAQYILKETLPGFSAPVAVFYADGMPDAAVWPFGTNLMRNGATIRHNTSGGNENNPNINGRVPARFIVAPADIAPGTWANVSGFEDAANYNTKADFTKPVAGAGCRGLTTGGRSWRLPTVGELLMIRIFQEAVDAIYPAHPMIEGEYWSSTESTTSGNSYSVVFGFPATGDAYLAVYTQWYNSSKPLPVRNARCVSDY</sequence>
<evidence type="ECO:0000313" key="3">
    <source>
        <dbReference type="Proteomes" id="UP001205603"/>
    </source>
</evidence>
<dbReference type="RefSeq" id="WP_255025455.1">
    <property type="nucleotide sequence ID" value="NZ_JANDHW010000002.1"/>
</dbReference>
<reference evidence="2 3" key="1">
    <citation type="submission" date="2022-07" db="EMBL/GenBank/DDBJ databases">
        <title>Fecal culturing of patients with breast cancer.</title>
        <authorList>
            <person name="Teng N.M.Y."/>
            <person name="Kiu R."/>
            <person name="Evans R."/>
            <person name="Baker D.J."/>
            <person name="Zenner C."/>
            <person name="Robinson S.D."/>
            <person name="Hall L.J."/>
        </authorList>
    </citation>
    <scope>NUCLEOTIDE SEQUENCE [LARGE SCALE GENOMIC DNA]</scope>
    <source>
        <strain evidence="2 3">LH1063</strain>
    </source>
</reference>
<dbReference type="EMBL" id="JANDHW010000002">
    <property type="protein sequence ID" value="MCP9610852.1"/>
    <property type="molecule type" value="Genomic_DNA"/>
</dbReference>
<accession>A0ABT1MDY9</accession>
<gene>
    <name evidence="2" type="ORF">NMU02_01945</name>
</gene>
<dbReference type="Proteomes" id="UP001205603">
    <property type="component" value="Unassembled WGS sequence"/>
</dbReference>
<evidence type="ECO:0000256" key="1">
    <source>
        <dbReference type="SAM" id="SignalP"/>
    </source>
</evidence>
<comment type="caution">
    <text evidence="2">The sequence shown here is derived from an EMBL/GenBank/DDBJ whole genome shotgun (WGS) entry which is preliminary data.</text>
</comment>